<sequence>MHGCFYFLCTGAWDRQEWVCDSGMHGLIPTDLDFCGLAAGLLFSLSLYCFLPLDFLCLRVWYFCGVDVLYTIRWLLENDSRCPVGKPFLFLVHKIGRQRQITFGQRVLA</sequence>
<protein>
    <submittedName>
        <fullName evidence="2">Uncharacterized protein</fullName>
    </submittedName>
</protein>
<feature type="transmembrane region" description="Helical" evidence="1">
    <location>
        <begin position="34"/>
        <end position="53"/>
    </location>
</feature>
<reference evidence="2 3" key="1">
    <citation type="submission" date="2024-07" db="EMBL/GenBank/DDBJ databases">
        <title>Section-level genome sequencing and comparative genomics of Aspergillus sections Usti and Cavernicolus.</title>
        <authorList>
            <consortium name="Lawrence Berkeley National Laboratory"/>
            <person name="Nybo J.L."/>
            <person name="Vesth T.C."/>
            <person name="Theobald S."/>
            <person name="Frisvad J.C."/>
            <person name="Larsen T.O."/>
            <person name="Kjaerboelling I."/>
            <person name="Rothschild-Mancinelli K."/>
            <person name="Lyhne E.K."/>
            <person name="Kogle M.E."/>
            <person name="Barry K."/>
            <person name="Clum A."/>
            <person name="Na H."/>
            <person name="Ledsgaard L."/>
            <person name="Lin J."/>
            <person name="Lipzen A."/>
            <person name="Kuo A."/>
            <person name="Riley R."/>
            <person name="Mondo S."/>
            <person name="Labutti K."/>
            <person name="Haridas S."/>
            <person name="Pangalinan J."/>
            <person name="Salamov A.A."/>
            <person name="Simmons B.A."/>
            <person name="Magnuson J.K."/>
            <person name="Chen J."/>
            <person name="Drula E."/>
            <person name="Henrissat B."/>
            <person name="Wiebenga A."/>
            <person name="Lubbers R.J."/>
            <person name="Gomes A.C."/>
            <person name="Makela M.R."/>
            <person name="Stajich J."/>
            <person name="Grigoriev I.V."/>
            <person name="Mortensen U.H."/>
            <person name="De Vries R.P."/>
            <person name="Baker S.E."/>
            <person name="Andersen M.R."/>
        </authorList>
    </citation>
    <scope>NUCLEOTIDE SEQUENCE [LARGE SCALE GENOMIC DNA]</scope>
    <source>
        <strain evidence="2 3">CBS 209.92</strain>
    </source>
</reference>
<comment type="caution">
    <text evidence="2">The sequence shown here is derived from an EMBL/GenBank/DDBJ whole genome shotgun (WGS) entry which is preliminary data.</text>
</comment>
<evidence type="ECO:0000256" key="1">
    <source>
        <dbReference type="SAM" id="Phobius"/>
    </source>
</evidence>
<name>A0ABR4GCV9_9EURO</name>
<evidence type="ECO:0000313" key="2">
    <source>
        <dbReference type="EMBL" id="KAL2796837.1"/>
    </source>
</evidence>
<evidence type="ECO:0000313" key="3">
    <source>
        <dbReference type="Proteomes" id="UP001610563"/>
    </source>
</evidence>
<dbReference type="EMBL" id="JBFTWV010000023">
    <property type="protein sequence ID" value="KAL2796837.1"/>
    <property type="molecule type" value="Genomic_DNA"/>
</dbReference>
<keyword evidence="3" id="KW-1185">Reference proteome</keyword>
<dbReference type="Proteomes" id="UP001610563">
    <property type="component" value="Unassembled WGS sequence"/>
</dbReference>
<keyword evidence="1" id="KW-0472">Membrane</keyword>
<gene>
    <name evidence="2" type="ORF">BJX66DRAFT_298785</name>
</gene>
<keyword evidence="1" id="KW-0812">Transmembrane</keyword>
<accession>A0ABR4GCV9</accession>
<keyword evidence="1" id="KW-1133">Transmembrane helix</keyword>
<organism evidence="2 3">
    <name type="scientific">Aspergillus keveii</name>
    <dbReference type="NCBI Taxonomy" id="714993"/>
    <lineage>
        <taxon>Eukaryota</taxon>
        <taxon>Fungi</taxon>
        <taxon>Dikarya</taxon>
        <taxon>Ascomycota</taxon>
        <taxon>Pezizomycotina</taxon>
        <taxon>Eurotiomycetes</taxon>
        <taxon>Eurotiomycetidae</taxon>
        <taxon>Eurotiales</taxon>
        <taxon>Aspergillaceae</taxon>
        <taxon>Aspergillus</taxon>
        <taxon>Aspergillus subgen. Nidulantes</taxon>
    </lineage>
</organism>
<proteinExistence type="predicted"/>